<feature type="transmembrane region" description="Helical" evidence="20">
    <location>
        <begin position="728"/>
        <end position="747"/>
    </location>
</feature>
<feature type="transmembrane region" description="Helical" evidence="20">
    <location>
        <begin position="759"/>
        <end position="775"/>
    </location>
</feature>
<feature type="transmembrane region" description="Helical" evidence="20">
    <location>
        <begin position="1282"/>
        <end position="1309"/>
    </location>
</feature>
<feature type="domain" description="EF-hand" evidence="21">
    <location>
        <begin position="1734"/>
        <end position="1769"/>
    </location>
</feature>
<feature type="transmembrane region" description="Helical" evidence="20">
    <location>
        <begin position="1157"/>
        <end position="1175"/>
    </location>
</feature>
<feature type="transmembrane region" description="Helical" evidence="20">
    <location>
        <begin position="1510"/>
        <end position="1528"/>
    </location>
</feature>
<feature type="transmembrane region" description="Helical" evidence="20">
    <location>
        <begin position="1237"/>
        <end position="1261"/>
    </location>
</feature>
<dbReference type="Gene3D" id="1.10.287.70">
    <property type="match status" value="4"/>
</dbReference>
<dbReference type="InterPro" id="IPR005821">
    <property type="entry name" value="Ion_trans_dom"/>
</dbReference>
<dbReference type="PRINTS" id="PR00167">
    <property type="entry name" value="CACHANNEL"/>
</dbReference>
<evidence type="ECO:0000313" key="23">
    <source>
        <dbReference type="Proteomes" id="UP000193498"/>
    </source>
</evidence>
<evidence type="ECO:0000256" key="17">
    <source>
        <dbReference type="PIRSR" id="PIRSR602077-1"/>
    </source>
</evidence>
<keyword evidence="12 20" id="KW-0472">Membrane</keyword>
<evidence type="ECO:0000256" key="14">
    <source>
        <dbReference type="ARBA" id="ARBA00023303"/>
    </source>
</evidence>
<feature type="transmembrane region" description="Helical" evidence="20">
    <location>
        <begin position="1689"/>
        <end position="1722"/>
    </location>
</feature>
<keyword evidence="23" id="KW-1185">Reference proteome</keyword>
<protein>
    <recommendedName>
        <fullName evidence="16">Calcium-channel protein CCH1</fullName>
    </recommendedName>
</protein>
<accession>A0A1Y1XP64</accession>
<evidence type="ECO:0000259" key="21">
    <source>
        <dbReference type="PROSITE" id="PS50222"/>
    </source>
</evidence>
<feature type="region of interest" description="Disordered" evidence="19">
    <location>
        <begin position="1"/>
        <end position="146"/>
    </location>
</feature>
<sequence length="2020" mass="230780">MPLEFSVANDEPSSKTSVSDKRENEPSTSSTGESSDSKTAVEHTRILVNSTSTTPIINLTSSEQPPPKFDPDNRPKVSFVNTSTLSPEYSPEAHNSRPRRVRVSREQSSSLSVSTTNLRPFTISEAEEEDPYFHGSSSEESPGHSPISCYYEDFTFERSDPMNSQEHRYFEGYPPHAWEQSLGEQATQPIVLGTGVGMMNSTLENRRQRNTRQSLADLVISASSRVVQSCENPDPQASDSSNPSSPIEPAQGESVVQQSSENLPGSNPLTERYIRLEGNSLYLFGPNSRLRQALAQVLMYRWTEPLVCFFILLNWVILAFSSRQESNKFIFGDTWEDYAQLFIYSFFTLECVVRIIVYGLLFDPKPSPKDYSSSSSYITILPEKPADGFREKKAESFGLKFVGKTAHSLAPIPRPFLRHSYNRLDLIVVVSYWIDLLLTLYSDGNFPLFKGLCALRPIRLLMLTSGLSVIQSSLKVSIPILVIVVMFISYFFVLFGLIGVHAFKGSLSRRCVFIDGYGQLGATALPERACGGWYNGTDPSAATGGIGGFSKGYICPHGQICTTMENPEHGLVSFDNIFYATLNVFVVIATEGWTDIMYYAMDAEYGMVTAVYFCGLIFIVTFFIIQLFIASIVDTFAKIRANSKCRSAFTSNRPTRILKDTADGWAFEEDRQLPANRKRFEMMMHGIVRHPIFPYCGALAVVVDLISMSLRNVDSSPSQEIALDHIEIIFTGLFALEIVLRIFGAVSFRQFWRQRSNRVDLFLAVATCVVIMPFIRSRPIYRYFTVFQVMRSYRVILCMPRVSQLVRKVFGSAVGIWNLLLYTTLFILFSTSVAEQLFSGSFDFPDQEDDPYLTFDTIGEGFVALFQILTGENWTTILWDTMRSQSGLMVFVGAIFCVVFYFYSHFIIVNLFVAVFLENFEMEEEEKRIQQVHNYVHKNQRKANFSRISPLLRRLNPYRYLKPSPELIKVQAIPSELVLRVNKSNFKRFLVDTRPDQGEKKDSTCSVNEQSRLARFLSWCRTRGSNTEESLFPSTTGGHDFRRKSTVENPYNYTRLIDHQHETLMKAPILTREKRKPTWQVFQAVTPPDCSLTLHGHYRGQSTIEYQELENESDEELTFQESHPTYNRALFLLSPRNRLRLFCQKILGTGKESTRSYFDWFILVCIFGSVVTAAIDNPIHRKYNHELPVEEQSQIFHHLDVFFVAISTLEFMLRVLADGFLFTPNAYLHNGWNWLDFVVLVLYYISMVGQATELSLLSRAIRASRALRPLRLIRQFKGMRDIMVSMIRGLPKIIDATVLSVLFIVPFAIYGDVSGSFDCSGEYWYHVDGDGNDGFLMPRVWQNPYTHNFDNFGSAMLTLFTMASGEGWVDVLFHGMSIPINMEIQPRYLPYDANWFNWIYFVVYMLFGSVFAIQLFIGIVVEIFKNRSGMSLLTVEQRQWIDLQLQLKMVKPSELPARPNTWFGGRCFDILHVKQYRFSEIITSSMMLNVLVMMTEAWGQPTWIDSIRNIVHGVFALLFVFEILVRLGGSGFHRWCKNRWNLYDALVTIGVLVTVVFRIAGFEANSLLQIQKLFLVGIAIRVLHKIESLNTLLQALVSSLPSILSITGLYALVLVIYSILFQEIFGLTRYGVDTTPNSNFRWFGNSLLMSIRMTTGENWHVVMFDMMVEPPFCVHGVENYLDTDCGSTLWSLLLFISFYIICTYIFLNMFIVVVVGSFTYIYESNSVLSLIPKEDLLHWKRAWAEFDPQATGYISPADLVPLFNKLTGKFRVRIFDPEHYIVQLTEALNEPDIHEKPYGVRPSRFPQYNLRSLNQQLSTLDSTKIRERRRQFNQLYQEAMMTRERRGISFATLLRIFSYRLIDVEQYLGVAELLERKEVDDAVLSMWAIEKRRKFIQKETNGLFDHSTPKIPRITINEGAALSEAQEHSPTSSGGSSPISPVSHFRSYLSLSRGHSFDSGQSLREPIHHFPGIDDLSELDSSNHLLLPTQAEAILMTMSANRWFGHTETCSEDELPDNAY</sequence>
<feature type="compositionally biased region" description="Polar residues" evidence="19">
    <location>
        <begin position="254"/>
        <end position="268"/>
    </location>
</feature>
<proteinExistence type="inferred from homology"/>
<evidence type="ECO:0000313" key="22">
    <source>
        <dbReference type="EMBL" id="ORX87533.1"/>
    </source>
</evidence>
<dbReference type="GO" id="GO:0005509">
    <property type="term" value="F:calcium ion binding"/>
    <property type="evidence" value="ECO:0007669"/>
    <property type="project" value="InterPro"/>
</dbReference>
<feature type="binding site" evidence="17">
    <location>
        <position position="872"/>
    </location>
    <ligand>
        <name>Ca(2+)</name>
        <dbReference type="ChEBI" id="CHEBI:29108"/>
    </ligand>
</feature>
<evidence type="ECO:0000256" key="19">
    <source>
        <dbReference type="SAM" id="MobiDB-lite"/>
    </source>
</evidence>
<evidence type="ECO:0000256" key="11">
    <source>
        <dbReference type="ARBA" id="ARBA00023065"/>
    </source>
</evidence>
<feature type="compositionally biased region" description="Basic and acidic residues" evidence="19">
    <location>
        <begin position="35"/>
        <end position="45"/>
    </location>
</feature>
<evidence type="ECO:0000256" key="3">
    <source>
        <dbReference type="ARBA" id="ARBA00022475"/>
    </source>
</evidence>
<dbReference type="STRING" id="1314790.A0A1Y1XP64"/>
<evidence type="ECO:0000256" key="15">
    <source>
        <dbReference type="ARBA" id="ARBA00061395"/>
    </source>
</evidence>
<dbReference type="InterPro" id="IPR002077">
    <property type="entry name" value="VDCCAlpha1"/>
</dbReference>
<dbReference type="GO" id="GO:0098703">
    <property type="term" value="P:calcium ion import across plasma membrane"/>
    <property type="evidence" value="ECO:0007669"/>
    <property type="project" value="TreeGrafter"/>
</dbReference>
<keyword evidence="9 18" id="KW-0851">Voltage-gated channel</keyword>
<dbReference type="InParanoid" id="A0A1Y1XP64"/>
<keyword evidence="10 20" id="KW-1133">Transmembrane helix</keyword>
<feature type="transmembrane region" description="Helical" evidence="20">
    <location>
        <begin position="1595"/>
        <end position="1620"/>
    </location>
</feature>
<evidence type="ECO:0000256" key="6">
    <source>
        <dbReference type="ARBA" id="ARBA00022673"/>
    </source>
</evidence>
<keyword evidence="4" id="KW-0597">Phosphoprotein</keyword>
<evidence type="ECO:0000256" key="7">
    <source>
        <dbReference type="ARBA" id="ARBA00022692"/>
    </source>
</evidence>
<evidence type="ECO:0000256" key="2">
    <source>
        <dbReference type="ARBA" id="ARBA00022448"/>
    </source>
</evidence>
<feature type="transmembrane region" description="Helical" evidence="20">
    <location>
        <begin position="687"/>
        <end position="708"/>
    </location>
</feature>
<dbReference type="Gene3D" id="1.10.238.10">
    <property type="entry name" value="EF-hand"/>
    <property type="match status" value="1"/>
</dbReference>
<evidence type="ECO:0000256" key="16">
    <source>
        <dbReference type="ARBA" id="ARBA00067459"/>
    </source>
</evidence>
<dbReference type="SUPFAM" id="SSF81324">
    <property type="entry name" value="Voltage-gated potassium channels"/>
    <property type="match status" value="4"/>
</dbReference>
<name>A0A1Y1XP64_9FUNG</name>
<dbReference type="GO" id="GO:0008331">
    <property type="term" value="F:high voltage-gated calcium channel activity"/>
    <property type="evidence" value="ECO:0007669"/>
    <property type="project" value="TreeGrafter"/>
</dbReference>
<dbReference type="InterPro" id="IPR002048">
    <property type="entry name" value="EF_hand_dom"/>
</dbReference>
<feature type="transmembrane region" description="Helical" evidence="20">
    <location>
        <begin position="610"/>
        <end position="637"/>
    </location>
</feature>
<keyword evidence="17" id="KW-0479">Metal-binding</keyword>
<comment type="similarity">
    <text evidence="15 18">Belongs to the calcium channel alpha-1 subunit (TC 1.A.1.11) family.</text>
</comment>
<dbReference type="Pfam" id="PF00520">
    <property type="entry name" value="Ion_trans"/>
    <property type="match status" value="4"/>
</dbReference>
<dbReference type="PANTHER" id="PTHR45628:SF7">
    <property type="entry name" value="VOLTAGE-DEPENDENT CALCIUM CHANNEL TYPE A SUBUNIT ALPHA-1"/>
    <property type="match status" value="1"/>
</dbReference>
<reference evidence="22 23" key="1">
    <citation type="submission" date="2016-07" db="EMBL/GenBank/DDBJ databases">
        <title>Pervasive Adenine N6-methylation of Active Genes in Fungi.</title>
        <authorList>
            <consortium name="DOE Joint Genome Institute"/>
            <person name="Mondo S.J."/>
            <person name="Dannebaum R.O."/>
            <person name="Kuo R.C."/>
            <person name="Labutti K."/>
            <person name="Haridas S."/>
            <person name="Kuo A."/>
            <person name="Salamov A."/>
            <person name="Ahrendt S.R."/>
            <person name="Lipzen A."/>
            <person name="Sullivan W."/>
            <person name="Andreopoulos W.B."/>
            <person name="Clum A."/>
            <person name="Lindquist E."/>
            <person name="Daum C."/>
            <person name="Ramamoorthy G.K."/>
            <person name="Gryganskyi A."/>
            <person name="Culley D."/>
            <person name="Magnuson J.K."/>
            <person name="James T.Y."/>
            <person name="O'Malley M.A."/>
            <person name="Stajich J.E."/>
            <person name="Spatafora J.W."/>
            <person name="Visel A."/>
            <person name="Grigoriev I.V."/>
        </authorList>
    </citation>
    <scope>NUCLEOTIDE SEQUENCE [LARGE SCALE GENOMIC DNA]</scope>
    <source>
        <strain evidence="22 23">CBS 931.73</strain>
    </source>
</reference>
<dbReference type="PROSITE" id="PS50222">
    <property type="entry name" value="EF_HAND_2"/>
    <property type="match status" value="1"/>
</dbReference>
<evidence type="ECO:0000256" key="20">
    <source>
        <dbReference type="SAM" id="Phobius"/>
    </source>
</evidence>
<feature type="transmembrane region" description="Helical" evidence="20">
    <location>
        <begin position="476"/>
        <end position="500"/>
    </location>
</feature>
<keyword evidence="11" id="KW-0406">Ion transport</keyword>
<dbReference type="OrthoDB" id="416585at2759"/>
<dbReference type="GO" id="GO:0005891">
    <property type="term" value="C:voltage-gated calcium channel complex"/>
    <property type="evidence" value="ECO:0007669"/>
    <property type="project" value="InterPro"/>
</dbReference>
<feature type="region of interest" description="Disordered" evidence="19">
    <location>
        <begin position="229"/>
        <end position="268"/>
    </location>
</feature>
<evidence type="ECO:0000256" key="18">
    <source>
        <dbReference type="RuleBase" id="RU003808"/>
    </source>
</evidence>
<evidence type="ECO:0000256" key="8">
    <source>
        <dbReference type="ARBA" id="ARBA00022837"/>
    </source>
</evidence>
<organism evidence="22 23">
    <name type="scientific">Basidiobolus meristosporus CBS 931.73</name>
    <dbReference type="NCBI Taxonomy" id="1314790"/>
    <lineage>
        <taxon>Eukaryota</taxon>
        <taxon>Fungi</taxon>
        <taxon>Fungi incertae sedis</taxon>
        <taxon>Zoopagomycota</taxon>
        <taxon>Entomophthoromycotina</taxon>
        <taxon>Basidiobolomycetes</taxon>
        <taxon>Basidiobolales</taxon>
        <taxon>Basidiobolaceae</taxon>
        <taxon>Basidiobolus</taxon>
    </lineage>
</organism>
<feature type="transmembrane region" description="Helical" evidence="20">
    <location>
        <begin position="890"/>
        <end position="917"/>
    </location>
</feature>
<evidence type="ECO:0000256" key="10">
    <source>
        <dbReference type="ARBA" id="ARBA00022989"/>
    </source>
</evidence>
<evidence type="ECO:0000256" key="1">
    <source>
        <dbReference type="ARBA" id="ARBA00004651"/>
    </source>
</evidence>
<keyword evidence="14" id="KW-0407">Ion channel</keyword>
<keyword evidence="7 20" id="KW-0812">Transmembrane</keyword>
<feature type="transmembrane region" description="Helical" evidence="20">
    <location>
        <begin position="809"/>
        <end position="831"/>
    </location>
</feature>
<dbReference type="EMBL" id="MCFE01000551">
    <property type="protein sequence ID" value="ORX87533.1"/>
    <property type="molecule type" value="Genomic_DNA"/>
</dbReference>
<keyword evidence="5 18" id="KW-0109">Calcium transport</keyword>
<feature type="transmembrane region" description="Helical" evidence="20">
    <location>
        <begin position="577"/>
        <end position="598"/>
    </location>
</feature>
<comment type="caution">
    <text evidence="22">The sequence shown here is derived from an EMBL/GenBank/DDBJ whole genome shotgun (WGS) entry which is preliminary data.</text>
</comment>
<feature type="transmembrane region" description="Helical" evidence="20">
    <location>
        <begin position="1540"/>
        <end position="1560"/>
    </location>
</feature>
<feature type="transmembrane region" description="Helical" evidence="20">
    <location>
        <begin position="1398"/>
        <end position="1421"/>
    </location>
</feature>
<dbReference type="InterPro" id="IPR050599">
    <property type="entry name" value="VDCC_alpha-1_subunit"/>
</dbReference>
<dbReference type="FunFam" id="1.10.287.70:FF:000093">
    <property type="entry name" value="Calcium channel subunit Cch1"/>
    <property type="match status" value="1"/>
</dbReference>
<keyword evidence="2" id="KW-0813">Transport</keyword>
<gene>
    <name evidence="22" type="ORF">K493DRAFT_341473</name>
</gene>
<feature type="transmembrane region" description="Helical" evidence="20">
    <location>
        <begin position="1195"/>
        <end position="1217"/>
    </location>
</feature>
<dbReference type="FunCoup" id="A0A1Y1XP64">
    <property type="interactions" value="46"/>
</dbReference>
<dbReference type="PANTHER" id="PTHR45628">
    <property type="entry name" value="VOLTAGE-DEPENDENT CALCIUM CHANNEL TYPE A SUBUNIT ALPHA-1"/>
    <property type="match status" value="1"/>
</dbReference>
<feature type="binding site" evidence="17">
    <location>
        <position position="591"/>
    </location>
    <ligand>
        <name>Ca(2+)</name>
        <dbReference type="ChEBI" id="CHEBI:29108"/>
    </ligand>
</feature>
<evidence type="ECO:0000256" key="4">
    <source>
        <dbReference type="ARBA" id="ARBA00022553"/>
    </source>
</evidence>
<evidence type="ECO:0000256" key="12">
    <source>
        <dbReference type="ARBA" id="ARBA00023136"/>
    </source>
</evidence>
<feature type="compositionally biased region" description="Low complexity" evidence="19">
    <location>
        <begin position="134"/>
        <end position="146"/>
    </location>
</feature>
<keyword evidence="8 17" id="KW-0106">Calcium</keyword>
<keyword evidence="3" id="KW-1003">Cell membrane</keyword>
<comment type="subcellular location">
    <subcellularLocation>
        <location evidence="1">Cell membrane</location>
        <topology evidence="1">Multi-pass membrane protein</topology>
    </subcellularLocation>
    <subcellularLocation>
        <location evidence="18">Membrane</location>
        <topology evidence="18">Multi-pass membrane protein</topology>
    </subcellularLocation>
</comment>
<dbReference type="Proteomes" id="UP000193498">
    <property type="component" value="Unassembled WGS sequence"/>
</dbReference>
<dbReference type="Gene3D" id="1.20.120.350">
    <property type="entry name" value="Voltage-gated potassium channels. Chain C"/>
    <property type="match status" value="4"/>
</dbReference>
<evidence type="ECO:0000256" key="9">
    <source>
        <dbReference type="ARBA" id="ARBA00022882"/>
    </source>
</evidence>
<dbReference type="InterPro" id="IPR027359">
    <property type="entry name" value="Volt_channel_dom_sf"/>
</dbReference>
<evidence type="ECO:0000256" key="5">
    <source>
        <dbReference type="ARBA" id="ARBA00022568"/>
    </source>
</evidence>
<keyword evidence="13" id="KW-0325">Glycoprotein</keyword>
<feature type="transmembrane region" description="Helical" evidence="20">
    <location>
        <begin position="341"/>
        <end position="362"/>
    </location>
</feature>
<feature type="compositionally biased region" description="Polar residues" evidence="19">
    <location>
        <begin position="47"/>
        <end position="63"/>
    </location>
</feature>
<feature type="transmembrane region" description="Helical" evidence="20">
    <location>
        <begin position="1481"/>
        <end position="1498"/>
    </location>
</feature>
<feature type="transmembrane region" description="Helical" evidence="20">
    <location>
        <begin position="298"/>
        <end position="321"/>
    </location>
</feature>
<evidence type="ECO:0000256" key="13">
    <source>
        <dbReference type="ARBA" id="ARBA00023180"/>
    </source>
</evidence>
<feature type="compositionally biased region" description="Polar residues" evidence="19">
    <location>
        <begin position="229"/>
        <end position="245"/>
    </location>
</feature>
<keyword evidence="6 18" id="KW-0107">Calcium channel</keyword>